<dbReference type="RefSeq" id="WP_256028197.1">
    <property type="nucleotide sequence ID" value="NZ_JAHLKM010000002.1"/>
</dbReference>
<sequence>MELTRRRALLAAATAGGIGATAGCLEGSGGSGDAGASETSAQSSFFVFGDIADHVAGDAAASELLVPVGQHGHGWEPGPRVREDIGDADLFVHGMEGFQPWVDNIRGDLLADGADVATVDASADVSLLEAGDHRQEEDDHDGEDHEEGDDHDSGAMDPHFWMDPIRTREAVGTISQGFADVDPANADTYIENAESFGAQLEDLHERIDSLVAEASSDVLLVAGHDSFSYFVDRYGVTVESLTNVSPDDRPTSRDIERAREVVETHGIEYLCADPLESQQAAEQLAEETNVEGVLPLTAMPGLTDEWDADGWGYVGIMENVNIPTLEQALDA</sequence>
<dbReference type="InterPro" id="IPR050492">
    <property type="entry name" value="Bact_metal-bind_prot9"/>
</dbReference>
<dbReference type="PROSITE" id="PS51257">
    <property type="entry name" value="PROKAR_LIPOPROTEIN"/>
    <property type="match status" value="1"/>
</dbReference>
<comment type="caution">
    <text evidence="5">The sequence shown here is derived from an EMBL/GenBank/DDBJ whole genome shotgun (WGS) entry which is preliminary data.</text>
</comment>
<accession>A0A9R1CRC7</accession>
<dbReference type="Proteomes" id="UP001139494">
    <property type="component" value="Unassembled WGS sequence"/>
</dbReference>
<dbReference type="PROSITE" id="PS51318">
    <property type="entry name" value="TAT"/>
    <property type="match status" value="1"/>
</dbReference>
<evidence type="ECO:0000256" key="3">
    <source>
        <dbReference type="ARBA" id="ARBA00022729"/>
    </source>
</evidence>
<evidence type="ECO:0000313" key="5">
    <source>
        <dbReference type="EMBL" id="MCQ4332274.1"/>
    </source>
</evidence>
<evidence type="ECO:0000256" key="4">
    <source>
        <dbReference type="SAM" id="MobiDB-lite"/>
    </source>
</evidence>
<protein>
    <submittedName>
        <fullName evidence="5">Metal ABC transporter substrate-binding protein</fullName>
    </submittedName>
</protein>
<gene>
    <name evidence="5" type="ORF">KM295_01975</name>
</gene>
<dbReference type="Gene3D" id="3.40.50.1980">
    <property type="entry name" value="Nitrogenase molybdenum iron protein domain"/>
    <property type="match status" value="2"/>
</dbReference>
<keyword evidence="3" id="KW-0732">Signal</keyword>
<dbReference type="PANTHER" id="PTHR42953:SF3">
    <property type="entry name" value="HIGH-AFFINITY ZINC UPTAKE SYSTEM PROTEIN ZNUA"/>
    <property type="match status" value="1"/>
</dbReference>
<proteinExistence type="inferred from homology"/>
<dbReference type="GO" id="GO:0046872">
    <property type="term" value="F:metal ion binding"/>
    <property type="evidence" value="ECO:0007669"/>
    <property type="project" value="InterPro"/>
</dbReference>
<dbReference type="Pfam" id="PF01297">
    <property type="entry name" value="ZnuA"/>
    <property type="match status" value="1"/>
</dbReference>
<keyword evidence="6" id="KW-1185">Reference proteome</keyword>
<dbReference type="InterPro" id="IPR006127">
    <property type="entry name" value="ZnuA-like"/>
</dbReference>
<name>A0A9R1CRC7_9EURY</name>
<feature type="region of interest" description="Disordered" evidence="4">
    <location>
        <begin position="130"/>
        <end position="157"/>
    </location>
</feature>
<dbReference type="SUPFAM" id="SSF53807">
    <property type="entry name" value="Helical backbone' metal receptor"/>
    <property type="match status" value="1"/>
</dbReference>
<dbReference type="InterPro" id="IPR006311">
    <property type="entry name" value="TAT_signal"/>
</dbReference>
<evidence type="ECO:0000256" key="2">
    <source>
        <dbReference type="ARBA" id="ARBA00022448"/>
    </source>
</evidence>
<keyword evidence="2" id="KW-0813">Transport</keyword>
<dbReference type="PANTHER" id="PTHR42953">
    <property type="entry name" value="HIGH-AFFINITY ZINC UPTAKE SYSTEM PROTEIN ZNUA-RELATED"/>
    <property type="match status" value="1"/>
</dbReference>
<dbReference type="GO" id="GO:0030001">
    <property type="term" value="P:metal ion transport"/>
    <property type="evidence" value="ECO:0007669"/>
    <property type="project" value="InterPro"/>
</dbReference>
<dbReference type="EMBL" id="JAHLKM010000002">
    <property type="protein sequence ID" value="MCQ4332274.1"/>
    <property type="molecule type" value="Genomic_DNA"/>
</dbReference>
<reference evidence="5" key="1">
    <citation type="journal article" date="2023" name="Front. Microbiol.">
        <title>Genomic-based phylogenetic and metabolic analyses of the genus Natronomonas, and description of Natronomonas aquatica sp. nov.</title>
        <authorList>
            <person name="Garcia-Roldan A."/>
            <person name="Duran-Viseras A."/>
            <person name="de la Haba R.R."/>
            <person name="Corral P."/>
            <person name="Sanchez-Porro C."/>
            <person name="Ventosa A."/>
        </authorList>
    </citation>
    <scope>NUCLEOTIDE SEQUENCE</scope>
    <source>
        <strain evidence="5">F2-12</strain>
    </source>
</reference>
<evidence type="ECO:0000256" key="1">
    <source>
        <dbReference type="ARBA" id="ARBA00011028"/>
    </source>
</evidence>
<evidence type="ECO:0000313" key="6">
    <source>
        <dbReference type="Proteomes" id="UP001139494"/>
    </source>
</evidence>
<feature type="compositionally biased region" description="Acidic residues" evidence="4">
    <location>
        <begin position="138"/>
        <end position="150"/>
    </location>
</feature>
<organism evidence="5 6">
    <name type="scientific">Natronomonas aquatica</name>
    <dbReference type="NCBI Taxonomy" id="2841590"/>
    <lineage>
        <taxon>Archaea</taxon>
        <taxon>Methanobacteriati</taxon>
        <taxon>Methanobacteriota</taxon>
        <taxon>Stenosarchaea group</taxon>
        <taxon>Halobacteria</taxon>
        <taxon>Halobacteriales</taxon>
        <taxon>Natronomonadaceae</taxon>
        <taxon>Natronomonas</taxon>
    </lineage>
</organism>
<comment type="similarity">
    <text evidence="1">Belongs to the bacterial solute-binding protein 9 family.</text>
</comment>
<dbReference type="AlphaFoldDB" id="A0A9R1CRC7"/>